<dbReference type="PANTHER" id="PTHR43792:SF1">
    <property type="entry name" value="N-ACETYLTRANSFERASE DOMAIN-CONTAINING PROTEIN"/>
    <property type="match status" value="1"/>
</dbReference>
<evidence type="ECO:0000313" key="3">
    <source>
        <dbReference type="Proteomes" id="UP001172673"/>
    </source>
</evidence>
<organism evidence="2 3">
    <name type="scientific">Cladophialophora chaetospira</name>
    <dbReference type="NCBI Taxonomy" id="386627"/>
    <lineage>
        <taxon>Eukaryota</taxon>
        <taxon>Fungi</taxon>
        <taxon>Dikarya</taxon>
        <taxon>Ascomycota</taxon>
        <taxon>Pezizomycotina</taxon>
        <taxon>Eurotiomycetes</taxon>
        <taxon>Chaetothyriomycetidae</taxon>
        <taxon>Chaetothyriales</taxon>
        <taxon>Herpotrichiellaceae</taxon>
        <taxon>Cladophialophora</taxon>
    </lineage>
</organism>
<dbReference type="AlphaFoldDB" id="A0AA38XKQ7"/>
<feature type="domain" description="N-acetyltransferase" evidence="1">
    <location>
        <begin position="22"/>
        <end position="183"/>
    </location>
</feature>
<evidence type="ECO:0000259" key="1">
    <source>
        <dbReference type="PROSITE" id="PS51186"/>
    </source>
</evidence>
<dbReference type="SUPFAM" id="SSF55729">
    <property type="entry name" value="Acyl-CoA N-acyltransferases (Nat)"/>
    <property type="match status" value="1"/>
</dbReference>
<dbReference type="InterPro" id="IPR016181">
    <property type="entry name" value="Acyl_CoA_acyltransferase"/>
</dbReference>
<dbReference type="GO" id="GO:0016747">
    <property type="term" value="F:acyltransferase activity, transferring groups other than amino-acyl groups"/>
    <property type="evidence" value="ECO:0007669"/>
    <property type="project" value="InterPro"/>
</dbReference>
<name>A0AA38XKQ7_9EURO</name>
<dbReference type="PANTHER" id="PTHR43792">
    <property type="entry name" value="GNAT FAMILY, PUTATIVE (AFU_ORTHOLOGUE AFUA_3G00765)-RELATED-RELATED"/>
    <property type="match status" value="1"/>
</dbReference>
<evidence type="ECO:0000313" key="2">
    <source>
        <dbReference type="EMBL" id="KAJ9615274.1"/>
    </source>
</evidence>
<proteinExistence type="predicted"/>
<sequence length="202" mass="22981">MPDTTTISRLADGKVEMITERLLLRAASEDDAPGVYEAWSDPEVMRYCTLPHENLSTTQTWLRDKMLSSPANGVTDFIVTLRSEPNHAIGIVGINSLDSREIGLIFSRRFWGTGIAQEALDCVLGYLFEEREMDVVIAEVEPKNERCLRLLERRGFVVGGFKERVWEVGGVWWDAVHLTSTRESWEKRQVQLALQRGLEQSI</sequence>
<accession>A0AA38XKQ7</accession>
<keyword evidence="3" id="KW-1185">Reference proteome</keyword>
<dbReference type="PROSITE" id="PS51186">
    <property type="entry name" value="GNAT"/>
    <property type="match status" value="1"/>
</dbReference>
<gene>
    <name evidence="2" type="ORF">H2200_001349</name>
</gene>
<protein>
    <recommendedName>
        <fullName evidence="1">N-acetyltransferase domain-containing protein</fullName>
    </recommendedName>
</protein>
<dbReference type="EMBL" id="JAPDRK010000002">
    <property type="protein sequence ID" value="KAJ9615274.1"/>
    <property type="molecule type" value="Genomic_DNA"/>
</dbReference>
<dbReference type="InterPro" id="IPR051531">
    <property type="entry name" value="N-acetyltransferase"/>
</dbReference>
<dbReference type="Gene3D" id="3.40.630.30">
    <property type="match status" value="1"/>
</dbReference>
<reference evidence="2" key="1">
    <citation type="submission" date="2022-10" db="EMBL/GenBank/DDBJ databases">
        <title>Culturing micro-colonial fungi from biological soil crusts in the Mojave desert and describing Neophaeococcomyces mojavensis, and introducing the new genera and species Taxawa tesnikishii.</title>
        <authorList>
            <person name="Kurbessoian T."/>
            <person name="Stajich J.E."/>
        </authorList>
    </citation>
    <scope>NUCLEOTIDE SEQUENCE</scope>
    <source>
        <strain evidence="2">TK_41</strain>
    </source>
</reference>
<comment type="caution">
    <text evidence="2">The sequence shown here is derived from an EMBL/GenBank/DDBJ whole genome shotgun (WGS) entry which is preliminary data.</text>
</comment>
<dbReference type="InterPro" id="IPR000182">
    <property type="entry name" value="GNAT_dom"/>
</dbReference>
<dbReference type="Pfam" id="PF13302">
    <property type="entry name" value="Acetyltransf_3"/>
    <property type="match status" value="1"/>
</dbReference>
<dbReference type="Proteomes" id="UP001172673">
    <property type="component" value="Unassembled WGS sequence"/>
</dbReference>